<feature type="transmembrane region" description="Helical" evidence="6">
    <location>
        <begin position="12"/>
        <end position="33"/>
    </location>
</feature>
<feature type="transmembrane region" description="Helical" evidence="6">
    <location>
        <begin position="108"/>
        <end position="130"/>
    </location>
</feature>
<evidence type="ECO:0000256" key="4">
    <source>
        <dbReference type="ARBA" id="ARBA00022989"/>
    </source>
</evidence>
<evidence type="ECO:0000256" key="5">
    <source>
        <dbReference type="ARBA" id="ARBA00023136"/>
    </source>
</evidence>
<keyword evidence="9" id="KW-1185">Reference proteome</keyword>
<feature type="domain" description="Major facilitator superfamily (MFS) profile" evidence="7">
    <location>
        <begin position="17"/>
        <end position="493"/>
    </location>
</feature>
<proteinExistence type="predicted"/>
<dbReference type="InterPro" id="IPR011701">
    <property type="entry name" value="MFS"/>
</dbReference>
<feature type="transmembrane region" description="Helical" evidence="6">
    <location>
        <begin position="83"/>
        <end position="102"/>
    </location>
</feature>
<dbReference type="EMBL" id="JBHUMZ010000046">
    <property type="protein sequence ID" value="MFD2639762.1"/>
    <property type="molecule type" value="Genomic_DNA"/>
</dbReference>
<keyword evidence="3 6" id="KW-0812">Transmembrane</keyword>
<dbReference type="Proteomes" id="UP001597452">
    <property type="component" value="Unassembled WGS sequence"/>
</dbReference>
<name>A0ABW5QDI2_9BACI</name>
<sequence>MRNNKVPTPPFYYGWVIVIISAIGVFFSGPGQTFAVSMFIELYEEEFEFSRPFISNLYSAATLMAGFLLFTIGKLTDLYGQRLMMVVVGIALALATFWNAMITGPVMMFLGFFMLRLFGQGSMTLLPNTLVPQWFMRKRGRALSIMAIGGFAGAALFPPLNAFLVQQVGWRSTWVVWGVALLVIFVPLVLIFVRNQPADKGEVIDGKSTSAKLNLSVKKSSRAPLFTIVSIIVLIGLTLIPTIQSALNTTINWFPSTLVRIILLLGAVALLGIYIRIKQTKRRTEIQQEASRNLEEDEDQEISWTLKEAMKTRAFWVVLICVSIPALTNTGITFHLVSIAETKGFSLEIAAFVLSLMAIIGFPVTFISGYLADKVKVNYLLSGMFAIHVVAIGTLYFVSSATGAIIYGVIWGFAHGFERIVLSIVWPNYFGRTHLGSIKSIAQSTMVVGSALGPIPFGYFFAWFGGYQEILLLILILPITAMILAIFSPAPHYEDYYGTYKRADL</sequence>
<comment type="caution">
    <text evidence="8">The sequence shown here is derived from an EMBL/GenBank/DDBJ whole genome shotgun (WGS) entry which is preliminary data.</text>
</comment>
<feature type="transmembrane region" description="Helical" evidence="6">
    <location>
        <begin position="446"/>
        <end position="464"/>
    </location>
</feature>
<evidence type="ECO:0000256" key="6">
    <source>
        <dbReference type="SAM" id="Phobius"/>
    </source>
</evidence>
<feature type="transmembrane region" description="Helical" evidence="6">
    <location>
        <begin position="349"/>
        <end position="372"/>
    </location>
</feature>
<feature type="transmembrane region" description="Helical" evidence="6">
    <location>
        <begin position="253"/>
        <end position="275"/>
    </location>
</feature>
<feature type="transmembrane region" description="Helical" evidence="6">
    <location>
        <begin position="53"/>
        <end position="71"/>
    </location>
</feature>
<dbReference type="RefSeq" id="WP_377329758.1">
    <property type="nucleotide sequence ID" value="NZ_JBHUMZ010000046.1"/>
</dbReference>
<dbReference type="PANTHER" id="PTHR11360">
    <property type="entry name" value="MONOCARBOXYLATE TRANSPORTER"/>
    <property type="match status" value="1"/>
</dbReference>
<evidence type="ECO:0000313" key="9">
    <source>
        <dbReference type="Proteomes" id="UP001597452"/>
    </source>
</evidence>
<feature type="transmembrane region" description="Helical" evidence="6">
    <location>
        <begin position="174"/>
        <end position="193"/>
    </location>
</feature>
<accession>A0ABW5QDI2</accession>
<feature type="transmembrane region" description="Helical" evidence="6">
    <location>
        <begin position="379"/>
        <end position="398"/>
    </location>
</feature>
<evidence type="ECO:0000256" key="2">
    <source>
        <dbReference type="ARBA" id="ARBA00022448"/>
    </source>
</evidence>
<evidence type="ECO:0000259" key="7">
    <source>
        <dbReference type="PROSITE" id="PS50850"/>
    </source>
</evidence>
<feature type="transmembrane region" description="Helical" evidence="6">
    <location>
        <begin position="314"/>
        <end position="337"/>
    </location>
</feature>
<dbReference type="InterPro" id="IPR036259">
    <property type="entry name" value="MFS_trans_sf"/>
</dbReference>
<keyword evidence="4 6" id="KW-1133">Transmembrane helix</keyword>
<feature type="transmembrane region" description="Helical" evidence="6">
    <location>
        <begin position="470"/>
        <end position="487"/>
    </location>
</feature>
<feature type="transmembrane region" description="Helical" evidence="6">
    <location>
        <begin position="142"/>
        <end position="162"/>
    </location>
</feature>
<dbReference type="SUPFAM" id="SSF103473">
    <property type="entry name" value="MFS general substrate transporter"/>
    <property type="match status" value="2"/>
</dbReference>
<dbReference type="Gene3D" id="1.20.1250.20">
    <property type="entry name" value="MFS general substrate transporter like domains"/>
    <property type="match status" value="2"/>
</dbReference>
<dbReference type="InterPro" id="IPR050327">
    <property type="entry name" value="Proton-linked_MCT"/>
</dbReference>
<evidence type="ECO:0000256" key="3">
    <source>
        <dbReference type="ARBA" id="ARBA00022692"/>
    </source>
</evidence>
<dbReference type="Pfam" id="PF07690">
    <property type="entry name" value="MFS_1"/>
    <property type="match status" value="2"/>
</dbReference>
<dbReference type="PROSITE" id="PS50850">
    <property type="entry name" value="MFS"/>
    <property type="match status" value="1"/>
</dbReference>
<evidence type="ECO:0000313" key="8">
    <source>
        <dbReference type="EMBL" id="MFD2639762.1"/>
    </source>
</evidence>
<reference evidence="9" key="1">
    <citation type="journal article" date="2019" name="Int. J. Syst. Evol. Microbiol.">
        <title>The Global Catalogue of Microorganisms (GCM) 10K type strain sequencing project: providing services to taxonomists for standard genome sequencing and annotation.</title>
        <authorList>
            <consortium name="The Broad Institute Genomics Platform"/>
            <consortium name="The Broad Institute Genome Sequencing Center for Infectious Disease"/>
            <person name="Wu L."/>
            <person name="Ma J."/>
        </authorList>
    </citation>
    <scope>NUCLEOTIDE SEQUENCE [LARGE SCALE GENOMIC DNA]</scope>
    <source>
        <strain evidence="9">TISTR 1571</strain>
    </source>
</reference>
<organism evidence="8 9">
    <name type="scientific">Piscibacillus salipiscarius</name>
    <dbReference type="NCBI Taxonomy" id="299480"/>
    <lineage>
        <taxon>Bacteria</taxon>
        <taxon>Bacillati</taxon>
        <taxon>Bacillota</taxon>
        <taxon>Bacilli</taxon>
        <taxon>Bacillales</taxon>
        <taxon>Bacillaceae</taxon>
        <taxon>Piscibacillus</taxon>
    </lineage>
</organism>
<protein>
    <submittedName>
        <fullName evidence="8">MFS transporter</fullName>
    </submittedName>
</protein>
<dbReference type="PANTHER" id="PTHR11360:SF308">
    <property type="entry name" value="BLL3089 PROTEIN"/>
    <property type="match status" value="1"/>
</dbReference>
<evidence type="ECO:0000256" key="1">
    <source>
        <dbReference type="ARBA" id="ARBA00004651"/>
    </source>
</evidence>
<dbReference type="InterPro" id="IPR020846">
    <property type="entry name" value="MFS_dom"/>
</dbReference>
<feature type="transmembrane region" description="Helical" evidence="6">
    <location>
        <begin position="225"/>
        <end position="247"/>
    </location>
</feature>
<keyword evidence="5 6" id="KW-0472">Membrane</keyword>
<gene>
    <name evidence="8" type="ORF">ACFSW4_12915</name>
</gene>
<keyword evidence="2" id="KW-0813">Transport</keyword>
<comment type="subcellular location">
    <subcellularLocation>
        <location evidence="1">Cell membrane</location>
        <topology evidence="1">Multi-pass membrane protein</topology>
    </subcellularLocation>
</comment>